<organism evidence="4 5">
    <name type="scientific">Toxoplasma gondii GAB2-2007-GAL-DOM2</name>
    <dbReference type="NCBI Taxonomy" id="1130820"/>
    <lineage>
        <taxon>Eukaryota</taxon>
        <taxon>Sar</taxon>
        <taxon>Alveolata</taxon>
        <taxon>Apicomplexa</taxon>
        <taxon>Conoidasida</taxon>
        <taxon>Coccidia</taxon>
        <taxon>Eucoccidiorida</taxon>
        <taxon>Eimeriorina</taxon>
        <taxon>Sarcocystidae</taxon>
        <taxon>Toxoplasma</taxon>
    </lineage>
</organism>
<dbReference type="Gene3D" id="2.60.40.1320">
    <property type="entry name" value="SRS domain"/>
    <property type="match status" value="2"/>
</dbReference>
<dbReference type="Proteomes" id="UP000028837">
    <property type="component" value="Unassembled WGS sequence"/>
</dbReference>
<reference evidence="4 5" key="1">
    <citation type="submission" date="2014-02" db="EMBL/GenBank/DDBJ databases">
        <authorList>
            <person name="Sibley D."/>
            <person name="Venepally P."/>
            <person name="Karamycheva S."/>
            <person name="Hadjithomas M."/>
            <person name="Khan A."/>
            <person name="Brunk B."/>
            <person name="Roos D."/>
            <person name="Caler E."/>
            <person name="Lorenzi H."/>
        </authorList>
    </citation>
    <scope>NUCLEOTIDE SEQUENCE [LARGE SCALE GENOMIC DNA]</scope>
    <source>
        <strain evidence="4 5">GAB2-2007-GAL-DOM2</strain>
    </source>
</reference>
<name>A0A086JKB6_TOXGO</name>
<comment type="caution">
    <text evidence="4">The sequence shown here is derived from an EMBL/GenBank/DDBJ whole genome shotgun (WGS) entry which is preliminary data.</text>
</comment>
<evidence type="ECO:0000313" key="4">
    <source>
        <dbReference type="EMBL" id="KFG32584.1"/>
    </source>
</evidence>
<accession>A0A086JKB6</accession>
<dbReference type="SUPFAM" id="SSF74877">
    <property type="entry name" value="Major surface antigen p30, SAG1"/>
    <property type="match status" value="2"/>
</dbReference>
<evidence type="ECO:0000313" key="5">
    <source>
        <dbReference type="Proteomes" id="UP000028837"/>
    </source>
</evidence>
<dbReference type="GO" id="GO:0016020">
    <property type="term" value="C:membrane"/>
    <property type="evidence" value="ECO:0007669"/>
    <property type="project" value="InterPro"/>
</dbReference>
<gene>
    <name evidence="4" type="ORF">TGDOM2_320240</name>
</gene>
<dbReference type="EMBL" id="AHZU02001413">
    <property type="protein sequence ID" value="KFG32584.1"/>
    <property type="molecule type" value="Genomic_DNA"/>
</dbReference>
<dbReference type="InterPro" id="IPR036755">
    <property type="entry name" value="SRS_dom_sf"/>
</dbReference>
<dbReference type="InterPro" id="IPR007226">
    <property type="entry name" value="SRS_dom"/>
</dbReference>
<keyword evidence="2" id="KW-0732">Signal</keyword>
<evidence type="ECO:0000259" key="3">
    <source>
        <dbReference type="Pfam" id="PF04092"/>
    </source>
</evidence>
<dbReference type="InterPro" id="IPR028352">
    <property type="entry name" value="Surface_antig_SAG1"/>
</dbReference>
<feature type="chain" id="PRO_5001808379" evidence="2">
    <location>
        <begin position="40"/>
        <end position="388"/>
    </location>
</feature>
<feature type="domain" description="SRS" evidence="3">
    <location>
        <begin position="221"/>
        <end position="358"/>
    </location>
</feature>
<proteinExistence type="predicted"/>
<feature type="domain" description="SRS" evidence="3">
    <location>
        <begin position="66"/>
        <end position="210"/>
    </location>
</feature>
<dbReference type="PRINTS" id="PR01801">
    <property type="entry name" value="SURFCEANTIGN"/>
</dbReference>
<dbReference type="VEuPathDB" id="ToxoDB:TGDOM2_320240"/>
<dbReference type="AlphaFoldDB" id="A0A086JKB6"/>
<feature type="region of interest" description="Disordered" evidence="1">
    <location>
        <begin position="327"/>
        <end position="347"/>
    </location>
</feature>
<evidence type="ECO:0000256" key="2">
    <source>
        <dbReference type="SAM" id="SignalP"/>
    </source>
</evidence>
<protein>
    <submittedName>
        <fullName evidence="4">SAG-related sequence SRS15B</fullName>
    </submittedName>
</protein>
<feature type="signal peptide" evidence="2">
    <location>
        <begin position="1"/>
        <end position="39"/>
    </location>
</feature>
<evidence type="ECO:0000256" key="1">
    <source>
        <dbReference type="SAM" id="MobiDB-lite"/>
    </source>
</evidence>
<sequence length="388" mass="40737">MARSGGMLQRGRGFKSRARKLMALCMGGVLLFSGGQAAAEPWPEGMKHRNLEATFTAAEPEYTDAVATCDLTSGAAAAAAPAVESLTLSQKSLTATLVCTGGADAEINSVPPTLESVCDPTKTNDNTKCTFAGSSAEGGEVKLNELLGTKRSVTWTKTNTNTERAKKETWTLQLEDGDIPLTDKTFLVGCQNTKNASSGTKKACKVTVNVQARASSVADNNVVTCAYGQNSNDAPLRLEMTTEKNRLTLICGSAGSLKPTTYKTQYCDPQEDVKKCTEKKFEDILPTIAESWWTADTTTNSATLTIPATEFPEAEQQFRLQCVRNKTNSPASGAHGKTEKTPGAEGSDTSVCNVIVTVKSGSSASSAGQMVATVSGVAAFAGLLVGSL</sequence>
<dbReference type="Pfam" id="PF04092">
    <property type="entry name" value="SAG"/>
    <property type="match status" value="2"/>
</dbReference>